<sequence>MAKKKSNHQSDDTKPPKTQHQIPPQTIDDEKLQSLKSLNAMLLKETVERRQQVDSLTQVNESLESELHRCKSDKISLQSELNGVAERAVMLEIETGLVSRFVAVQVNQMAEVNRAATEEKIRGLERDVSRILEEKNGIENEKNMKESEIGSLNTRLKSLVAEISEEKFVLSQICEERDEIRAELDDRIRHESALRSKLAESEKRESLILEKSKVDYNGLVEEKTRIERKVDSILREKDSIATSLVESNGLVDDLKRDIQKIIKEKMALEDERNVLERTINEMQISVDGLNQLVHRLQKREEQLLEKVSNLEKKCIMISEKEAAMGMEIDLLVKEKQETQGTIRKLTQDKSLVMKDLKETSNMLEQQKLKINQMVEEKMKLIDAKNQGESDIVKLKEQLKNTILTHEKSSKIQMDKVKQLESEVSRYRSALDQATTEGNKTQANLDDEKLKVKNLGEKLSKTEKGMEEIRNKLSKMTADTEKLIAEKHELETTRAALAKDILMVEKSLVKTRKDHDETKAKLERSEGNSSRILKILKKCNSKEEEEDDDDDKMQETTEFGEDMKHHVTEVEAIKKCLKDRENVVEQVKKQMELLKVCVAKADKGKSFWTMVSSATTLLAAVAVSLAYVAGGSN</sequence>
<reference evidence="2" key="1">
    <citation type="journal article" date="2022" name="Mol. Ecol. Resour.">
        <title>The genomes of chicory, endive, great burdock and yacon provide insights into Asteraceae palaeo-polyploidization history and plant inulin production.</title>
        <authorList>
            <person name="Fan W."/>
            <person name="Wang S."/>
            <person name="Wang H."/>
            <person name="Wang A."/>
            <person name="Jiang F."/>
            <person name="Liu H."/>
            <person name="Zhao H."/>
            <person name="Xu D."/>
            <person name="Zhang Y."/>
        </authorList>
    </citation>
    <scope>NUCLEOTIDE SEQUENCE [LARGE SCALE GENOMIC DNA]</scope>
    <source>
        <strain evidence="2">cv. Niubang</strain>
    </source>
</reference>
<comment type="caution">
    <text evidence="1">The sequence shown here is derived from an EMBL/GenBank/DDBJ whole genome shotgun (WGS) entry which is preliminary data.</text>
</comment>
<name>A0ACB8XDE6_ARCLA</name>
<evidence type="ECO:0000313" key="2">
    <source>
        <dbReference type="Proteomes" id="UP001055879"/>
    </source>
</evidence>
<reference evidence="1 2" key="2">
    <citation type="journal article" date="2022" name="Mol. Ecol. Resour.">
        <title>The genomes of chicory, endive, great burdock and yacon provide insights into Asteraceae paleo-polyploidization history and plant inulin production.</title>
        <authorList>
            <person name="Fan W."/>
            <person name="Wang S."/>
            <person name="Wang H."/>
            <person name="Wang A."/>
            <person name="Jiang F."/>
            <person name="Liu H."/>
            <person name="Zhao H."/>
            <person name="Xu D."/>
            <person name="Zhang Y."/>
        </authorList>
    </citation>
    <scope>NUCLEOTIDE SEQUENCE [LARGE SCALE GENOMIC DNA]</scope>
    <source>
        <strain evidence="2">cv. Niubang</strain>
    </source>
</reference>
<dbReference type="EMBL" id="CM042064">
    <property type="protein sequence ID" value="KAI3664993.1"/>
    <property type="molecule type" value="Genomic_DNA"/>
</dbReference>
<accession>A0ACB8XDE6</accession>
<evidence type="ECO:0000313" key="1">
    <source>
        <dbReference type="EMBL" id="KAI3664993.1"/>
    </source>
</evidence>
<keyword evidence="2" id="KW-1185">Reference proteome</keyword>
<protein>
    <submittedName>
        <fullName evidence="1">Uncharacterized protein</fullName>
    </submittedName>
</protein>
<dbReference type="Proteomes" id="UP001055879">
    <property type="component" value="Linkage Group LG18"/>
</dbReference>
<proteinExistence type="predicted"/>
<organism evidence="1 2">
    <name type="scientific">Arctium lappa</name>
    <name type="common">Greater burdock</name>
    <name type="synonym">Lappa major</name>
    <dbReference type="NCBI Taxonomy" id="4217"/>
    <lineage>
        <taxon>Eukaryota</taxon>
        <taxon>Viridiplantae</taxon>
        <taxon>Streptophyta</taxon>
        <taxon>Embryophyta</taxon>
        <taxon>Tracheophyta</taxon>
        <taxon>Spermatophyta</taxon>
        <taxon>Magnoliopsida</taxon>
        <taxon>eudicotyledons</taxon>
        <taxon>Gunneridae</taxon>
        <taxon>Pentapetalae</taxon>
        <taxon>asterids</taxon>
        <taxon>campanulids</taxon>
        <taxon>Asterales</taxon>
        <taxon>Asteraceae</taxon>
        <taxon>Carduoideae</taxon>
        <taxon>Cardueae</taxon>
        <taxon>Arctiinae</taxon>
        <taxon>Arctium</taxon>
    </lineage>
</organism>
<gene>
    <name evidence="1" type="ORF">L6452_43608</name>
</gene>